<organism evidence="2">
    <name type="scientific">Oryza sativa subsp. japonica</name>
    <name type="common">Rice</name>
    <dbReference type="NCBI Taxonomy" id="39947"/>
    <lineage>
        <taxon>Eukaryota</taxon>
        <taxon>Viridiplantae</taxon>
        <taxon>Streptophyta</taxon>
        <taxon>Embryophyta</taxon>
        <taxon>Tracheophyta</taxon>
        <taxon>Spermatophyta</taxon>
        <taxon>Magnoliopsida</taxon>
        <taxon>Liliopsida</taxon>
        <taxon>Poales</taxon>
        <taxon>Poaceae</taxon>
        <taxon>BOP clade</taxon>
        <taxon>Oryzoideae</taxon>
        <taxon>Oryzeae</taxon>
        <taxon>Oryzinae</taxon>
        <taxon>Oryza</taxon>
        <taxon>Oryza sativa</taxon>
    </lineage>
</organism>
<feature type="compositionally biased region" description="Basic residues" evidence="1">
    <location>
        <begin position="30"/>
        <end position="39"/>
    </location>
</feature>
<reference evidence="2" key="2">
    <citation type="submission" date="2008-12" db="EMBL/GenBank/DDBJ databases">
        <title>Improved gene annotation of the rice (Oryza sativa) genomes.</title>
        <authorList>
            <person name="Wang J."/>
            <person name="Li R."/>
            <person name="Fan W."/>
            <person name="Huang Q."/>
            <person name="Zhang J."/>
            <person name="Zhou Y."/>
            <person name="Hu Y."/>
            <person name="Zi S."/>
            <person name="Li J."/>
            <person name="Ni P."/>
            <person name="Zheng H."/>
            <person name="Zhang Y."/>
            <person name="Zhao M."/>
            <person name="Hao Q."/>
            <person name="McDermott J."/>
            <person name="Samudrala R."/>
            <person name="Kristiansen K."/>
            <person name="Wong G.K.-S."/>
        </authorList>
    </citation>
    <scope>NUCLEOTIDE SEQUENCE</scope>
</reference>
<protein>
    <submittedName>
        <fullName evidence="2">Uncharacterized protein</fullName>
    </submittedName>
</protein>
<sequence>MGRMRRLWTAGMGSERAASVVVVVGRKMRTRTGHPHRRAPAGGRAARAVDDDDGGDGERTTPWLTWARAARAVDDNDGGDGEQTTPRLTWAQARAVDDDDAGDGRTPARAVADSRRLLELMLASALAPATSSRLPPHPGQAVDEDGGRRRWTPTTILPRVAERVAASTPRERPSRQVFLSVRAALHQVWTLLRCHLNPGEPARPMLPPSSCAASQRCPTLSAMFSRQSRTGPATPRLPPGPQIRPTYIDTDCALSTLTDSTACTSSGGLRGSGAPPYDAWLCTHTAGYCVARHNLRMKLLAAGAAPPFAVAAAAKKARRRSAMARLERDIIGVSEEDDGAMDGRDRVARNEENSCFDGVF</sequence>
<dbReference type="AlphaFoldDB" id="B9G0C0"/>
<dbReference type="Proteomes" id="UP000007752">
    <property type="component" value="Chromosome 8"/>
</dbReference>
<dbReference type="EMBL" id="CM000145">
    <property type="protein sequence ID" value="EEE68487.1"/>
    <property type="molecule type" value="Genomic_DNA"/>
</dbReference>
<feature type="region of interest" description="Disordered" evidence="1">
    <location>
        <begin position="128"/>
        <end position="155"/>
    </location>
</feature>
<evidence type="ECO:0000256" key="1">
    <source>
        <dbReference type="SAM" id="MobiDB-lite"/>
    </source>
</evidence>
<feature type="region of interest" description="Disordered" evidence="1">
    <location>
        <begin position="30"/>
        <end position="109"/>
    </location>
</feature>
<reference evidence="2" key="1">
    <citation type="journal article" date="2005" name="PLoS Biol.">
        <title>The genomes of Oryza sativa: a history of duplications.</title>
        <authorList>
            <person name="Yu J."/>
            <person name="Wang J."/>
            <person name="Lin W."/>
            <person name="Li S."/>
            <person name="Li H."/>
            <person name="Zhou J."/>
            <person name="Ni P."/>
            <person name="Dong W."/>
            <person name="Hu S."/>
            <person name="Zeng C."/>
            <person name="Zhang J."/>
            <person name="Zhang Y."/>
            <person name="Li R."/>
            <person name="Xu Z."/>
            <person name="Li S."/>
            <person name="Li X."/>
            <person name="Zheng H."/>
            <person name="Cong L."/>
            <person name="Lin L."/>
            <person name="Yin J."/>
            <person name="Geng J."/>
            <person name="Li G."/>
            <person name="Shi J."/>
            <person name="Liu J."/>
            <person name="Lv H."/>
            <person name="Li J."/>
            <person name="Wang J."/>
            <person name="Deng Y."/>
            <person name="Ran L."/>
            <person name="Shi X."/>
            <person name="Wang X."/>
            <person name="Wu Q."/>
            <person name="Li C."/>
            <person name="Ren X."/>
            <person name="Wang J."/>
            <person name="Wang X."/>
            <person name="Li D."/>
            <person name="Liu D."/>
            <person name="Zhang X."/>
            <person name="Ji Z."/>
            <person name="Zhao W."/>
            <person name="Sun Y."/>
            <person name="Zhang Z."/>
            <person name="Bao J."/>
            <person name="Han Y."/>
            <person name="Dong L."/>
            <person name="Ji J."/>
            <person name="Chen P."/>
            <person name="Wu S."/>
            <person name="Liu J."/>
            <person name="Xiao Y."/>
            <person name="Bu D."/>
            <person name="Tan J."/>
            <person name="Yang L."/>
            <person name="Ye C."/>
            <person name="Zhang J."/>
            <person name="Xu J."/>
            <person name="Zhou Y."/>
            <person name="Yu Y."/>
            <person name="Zhang B."/>
            <person name="Zhuang S."/>
            <person name="Wei H."/>
            <person name="Liu B."/>
            <person name="Lei M."/>
            <person name="Yu H."/>
            <person name="Li Y."/>
            <person name="Xu H."/>
            <person name="Wei S."/>
            <person name="He X."/>
            <person name="Fang L."/>
            <person name="Zhang Z."/>
            <person name="Zhang Y."/>
            <person name="Huang X."/>
            <person name="Su Z."/>
            <person name="Tong W."/>
            <person name="Li J."/>
            <person name="Tong Z."/>
            <person name="Li S."/>
            <person name="Ye J."/>
            <person name="Wang L."/>
            <person name="Fang L."/>
            <person name="Lei T."/>
            <person name="Chen C."/>
            <person name="Chen H."/>
            <person name="Xu Z."/>
            <person name="Li H."/>
            <person name="Huang H."/>
            <person name="Zhang F."/>
            <person name="Xu H."/>
            <person name="Li N."/>
            <person name="Zhao C."/>
            <person name="Li S."/>
            <person name="Dong L."/>
            <person name="Huang Y."/>
            <person name="Li L."/>
            <person name="Xi Y."/>
            <person name="Qi Q."/>
            <person name="Li W."/>
            <person name="Zhang B."/>
            <person name="Hu W."/>
            <person name="Zhang Y."/>
            <person name="Tian X."/>
            <person name="Jiao Y."/>
            <person name="Liang X."/>
            <person name="Jin J."/>
            <person name="Gao L."/>
            <person name="Zheng W."/>
            <person name="Hao B."/>
            <person name="Liu S."/>
            <person name="Wang W."/>
            <person name="Yuan L."/>
            <person name="Cao M."/>
            <person name="McDermott J."/>
            <person name="Samudrala R."/>
            <person name="Wang J."/>
            <person name="Wong G.K."/>
            <person name="Yang H."/>
        </authorList>
    </citation>
    <scope>NUCLEOTIDE SEQUENCE [LARGE SCALE GENOMIC DNA]</scope>
</reference>
<gene>
    <name evidence="2" type="ORF">OsJ_26907</name>
</gene>
<accession>B9G0C0</accession>
<name>B9G0C0_ORYSJ</name>
<proteinExistence type="predicted"/>
<evidence type="ECO:0000313" key="2">
    <source>
        <dbReference type="EMBL" id="EEE68487.1"/>
    </source>
</evidence>